<dbReference type="InterPro" id="IPR050239">
    <property type="entry name" value="Sigma-70_RNA_pol_init_factors"/>
</dbReference>
<dbReference type="Gene3D" id="1.10.10.10">
    <property type="entry name" value="Winged helix-like DNA-binding domain superfamily/Winged helix DNA-binding domain"/>
    <property type="match status" value="2"/>
</dbReference>
<dbReference type="InterPro" id="IPR007627">
    <property type="entry name" value="RNA_pol_sigma70_r2"/>
</dbReference>
<gene>
    <name evidence="8" type="primary">rpoS</name>
    <name evidence="8" type="ORF">GCM10011403_19690</name>
</gene>
<dbReference type="EMBL" id="BMIY01000008">
    <property type="protein sequence ID" value="GFZ76775.1"/>
    <property type="molecule type" value="Genomic_DNA"/>
</dbReference>
<comment type="caution">
    <text evidence="8">The sequence shown here is derived from an EMBL/GenBank/DDBJ whole genome shotgun (WGS) entry which is preliminary data.</text>
</comment>
<comment type="similarity">
    <text evidence="5">Belongs to the sigma-70 factor family.</text>
</comment>
<dbReference type="Pfam" id="PF00140">
    <property type="entry name" value="Sigma70_r1_2"/>
    <property type="match status" value="1"/>
</dbReference>
<evidence type="ECO:0000256" key="5">
    <source>
        <dbReference type="RuleBase" id="RU362124"/>
    </source>
</evidence>
<feature type="domain" description="RNA polymerase sigma-70" evidence="6">
    <location>
        <begin position="73"/>
        <end position="86"/>
    </location>
</feature>
<comment type="function">
    <text evidence="5">Sigma factors are initiation factors that promote the attachment of RNA polymerase to specific initiation sites and are then released.</text>
</comment>
<name>A0A916VJN2_9GAMM</name>
<dbReference type="Pfam" id="PF04545">
    <property type="entry name" value="Sigma70_r4"/>
    <property type="match status" value="1"/>
</dbReference>
<dbReference type="Proteomes" id="UP000627715">
    <property type="component" value="Unassembled WGS sequence"/>
</dbReference>
<reference evidence="8" key="2">
    <citation type="submission" date="2020-09" db="EMBL/GenBank/DDBJ databases">
        <authorList>
            <person name="Sun Q."/>
            <person name="Zhou Y."/>
        </authorList>
    </citation>
    <scope>NUCLEOTIDE SEQUENCE</scope>
    <source>
        <strain evidence="8">CGMCC 1.15425</strain>
    </source>
</reference>
<reference evidence="8" key="1">
    <citation type="journal article" date="2014" name="Int. J. Syst. Evol. Microbiol.">
        <title>Complete genome sequence of Corynebacterium casei LMG S-19264T (=DSM 44701T), isolated from a smear-ripened cheese.</title>
        <authorList>
            <consortium name="US DOE Joint Genome Institute (JGI-PGF)"/>
            <person name="Walter F."/>
            <person name="Albersmeier A."/>
            <person name="Kalinowski J."/>
            <person name="Ruckert C."/>
        </authorList>
    </citation>
    <scope>NUCLEOTIDE SEQUENCE</scope>
    <source>
        <strain evidence="8">CGMCC 1.15425</strain>
    </source>
</reference>
<sequence length="283" mass="31659">MSLSTNSSTTDVESHYIRELSTITILSAEQEFTLANKVMHGDEQSRKRMINHNLRLVVGVARRYRGRGVCFLDLVEEGNIGLIRAVDKFDPTRGYRFSTYATWWIRQSVERCIMNHARDVRLPIHIIKEVSQCLRAERSLASKLGRPPRRSELAEAMSISLPELTALLDCHEASSDPVETVPEPDAVVFPEGAVDGSGQDPMLNCHTEHCEVVLERWLGELSDVQQRVLSQRFGLDGTEGDTLENIGAKVGMTRERVRQLQITAVKRLEARASADGCDASVCL</sequence>
<dbReference type="SUPFAM" id="SSF88946">
    <property type="entry name" value="Sigma2 domain of RNA polymerase sigma factors"/>
    <property type="match status" value="1"/>
</dbReference>
<dbReference type="PANTHER" id="PTHR30603">
    <property type="entry name" value="RNA POLYMERASE SIGMA FACTOR RPO"/>
    <property type="match status" value="1"/>
</dbReference>
<keyword evidence="3 5" id="KW-0238">DNA-binding</keyword>
<dbReference type="Gene3D" id="1.10.601.10">
    <property type="entry name" value="RNA Polymerase Primary Sigma Factor"/>
    <property type="match status" value="1"/>
</dbReference>
<dbReference type="Pfam" id="PF04542">
    <property type="entry name" value="Sigma70_r2"/>
    <property type="match status" value="1"/>
</dbReference>
<evidence type="ECO:0000256" key="4">
    <source>
        <dbReference type="ARBA" id="ARBA00023163"/>
    </source>
</evidence>
<keyword evidence="4 5" id="KW-0804">Transcription</keyword>
<accession>A0A916VJN2</accession>
<dbReference type="OrthoDB" id="9809557at2"/>
<dbReference type="RefSeq" id="WP_068811823.1">
    <property type="nucleotide sequence ID" value="NZ_BMIY01000008.1"/>
</dbReference>
<dbReference type="InterPro" id="IPR013325">
    <property type="entry name" value="RNA_pol_sigma_r2"/>
</dbReference>
<dbReference type="PROSITE" id="PS00716">
    <property type="entry name" value="SIGMA70_2"/>
    <property type="match status" value="1"/>
</dbReference>
<evidence type="ECO:0000256" key="2">
    <source>
        <dbReference type="ARBA" id="ARBA00023082"/>
    </source>
</evidence>
<dbReference type="InterPro" id="IPR014284">
    <property type="entry name" value="RNA_pol_sigma-70_dom"/>
</dbReference>
<dbReference type="GO" id="GO:0016987">
    <property type="term" value="F:sigma factor activity"/>
    <property type="evidence" value="ECO:0007669"/>
    <property type="project" value="UniProtKB-KW"/>
</dbReference>
<dbReference type="GO" id="GO:0003677">
    <property type="term" value="F:DNA binding"/>
    <property type="evidence" value="ECO:0007669"/>
    <property type="project" value="UniProtKB-KW"/>
</dbReference>
<protein>
    <recommendedName>
        <fullName evidence="5">RNA polymerase sigma factor</fullName>
    </recommendedName>
</protein>
<dbReference type="PRINTS" id="PR00046">
    <property type="entry name" value="SIGMA70FCT"/>
</dbReference>
<dbReference type="InterPro" id="IPR036388">
    <property type="entry name" value="WH-like_DNA-bd_sf"/>
</dbReference>
<organism evidence="8 9">
    <name type="scientific">Pseudohongiella nitratireducens</name>
    <dbReference type="NCBI Taxonomy" id="1768907"/>
    <lineage>
        <taxon>Bacteria</taxon>
        <taxon>Pseudomonadati</taxon>
        <taxon>Pseudomonadota</taxon>
        <taxon>Gammaproteobacteria</taxon>
        <taxon>Pseudomonadales</taxon>
        <taxon>Pseudohongiellaceae</taxon>
        <taxon>Pseudohongiella</taxon>
    </lineage>
</organism>
<dbReference type="InterPro" id="IPR007630">
    <property type="entry name" value="RNA_pol_sigma70_r4"/>
</dbReference>
<evidence type="ECO:0000256" key="3">
    <source>
        <dbReference type="ARBA" id="ARBA00023125"/>
    </source>
</evidence>
<dbReference type="InterPro" id="IPR013324">
    <property type="entry name" value="RNA_pol_sigma_r3/r4-like"/>
</dbReference>
<dbReference type="FunFam" id="1.10.601.10:FF:000001">
    <property type="entry name" value="RNA polymerase sigma factor SigA"/>
    <property type="match status" value="1"/>
</dbReference>
<evidence type="ECO:0000256" key="1">
    <source>
        <dbReference type="ARBA" id="ARBA00023015"/>
    </source>
</evidence>
<keyword evidence="9" id="KW-1185">Reference proteome</keyword>
<dbReference type="PROSITE" id="PS00715">
    <property type="entry name" value="SIGMA70_1"/>
    <property type="match status" value="1"/>
</dbReference>
<proteinExistence type="inferred from homology"/>
<evidence type="ECO:0000259" key="6">
    <source>
        <dbReference type="PROSITE" id="PS00715"/>
    </source>
</evidence>
<evidence type="ECO:0000259" key="7">
    <source>
        <dbReference type="PROSITE" id="PS00716"/>
    </source>
</evidence>
<dbReference type="SUPFAM" id="SSF88659">
    <property type="entry name" value="Sigma3 and sigma4 domains of RNA polymerase sigma factors"/>
    <property type="match status" value="2"/>
</dbReference>
<keyword evidence="2 5" id="KW-0731">Sigma factor</keyword>
<dbReference type="InterPro" id="IPR000943">
    <property type="entry name" value="RNA_pol_sigma70"/>
</dbReference>
<evidence type="ECO:0000313" key="8">
    <source>
        <dbReference type="EMBL" id="GFZ76775.1"/>
    </source>
</evidence>
<dbReference type="InterPro" id="IPR009042">
    <property type="entry name" value="RNA_pol_sigma70_r1_2"/>
</dbReference>
<feature type="domain" description="RNA polymerase sigma-70" evidence="7">
    <location>
        <begin position="242"/>
        <end position="268"/>
    </location>
</feature>
<evidence type="ECO:0000313" key="9">
    <source>
        <dbReference type="Proteomes" id="UP000627715"/>
    </source>
</evidence>
<keyword evidence="1 5" id="KW-0805">Transcription regulation</keyword>
<dbReference type="NCBIfam" id="TIGR02937">
    <property type="entry name" value="sigma70-ECF"/>
    <property type="match status" value="1"/>
</dbReference>
<dbReference type="PANTHER" id="PTHR30603:SF67">
    <property type="entry name" value="RNA POLYMERASE SIGMA FACTOR RPOS"/>
    <property type="match status" value="1"/>
</dbReference>
<dbReference type="GO" id="GO:0006352">
    <property type="term" value="P:DNA-templated transcription initiation"/>
    <property type="evidence" value="ECO:0007669"/>
    <property type="project" value="InterPro"/>
</dbReference>
<dbReference type="AlphaFoldDB" id="A0A916VJN2"/>